<accession>A0ACB8YJG3</accession>
<organism evidence="1 2">
    <name type="scientific">Arctium lappa</name>
    <name type="common">Greater burdock</name>
    <name type="synonym">Lappa major</name>
    <dbReference type="NCBI Taxonomy" id="4217"/>
    <lineage>
        <taxon>Eukaryota</taxon>
        <taxon>Viridiplantae</taxon>
        <taxon>Streptophyta</taxon>
        <taxon>Embryophyta</taxon>
        <taxon>Tracheophyta</taxon>
        <taxon>Spermatophyta</taxon>
        <taxon>Magnoliopsida</taxon>
        <taxon>eudicotyledons</taxon>
        <taxon>Gunneridae</taxon>
        <taxon>Pentapetalae</taxon>
        <taxon>asterids</taxon>
        <taxon>campanulids</taxon>
        <taxon>Asterales</taxon>
        <taxon>Asteraceae</taxon>
        <taxon>Carduoideae</taxon>
        <taxon>Cardueae</taxon>
        <taxon>Arctiinae</taxon>
        <taxon>Arctium</taxon>
    </lineage>
</organism>
<keyword evidence="2" id="KW-1185">Reference proteome</keyword>
<proteinExistence type="predicted"/>
<dbReference type="EMBL" id="CM042058">
    <property type="protein sequence ID" value="KAI3685558.1"/>
    <property type="molecule type" value="Genomic_DNA"/>
</dbReference>
<comment type="caution">
    <text evidence="1">The sequence shown here is derived from an EMBL/GenBank/DDBJ whole genome shotgun (WGS) entry which is preliminary data.</text>
</comment>
<evidence type="ECO:0000313" key="2">
    <source>
        <dbReference type="Proteomes" id="UP001055879"/>
    </source>
</evidence>
<evidence type="ECO:0000313" key="1">
    <source>
        <dbReference type="EMBL" id="KAI3685558.1"/>
    </source>
</evidence>
<protein>
    <submittedName>
        <fullName evidence="1">Uncharacterized protein</fullName>
    </submittedName>
</protein>
<gene>
    <name evidence="1" type="ORF">L6452_34806</name>
</gene>
<reference evidence="2" key="1">
    <citation type="journal article" date="2022" name="Mol. Ecol. Resour.">
        <title>The genomes of chicory, endive, great burdock and yacon provide insights into Asteraceae palaeo-polyploidization history and plant inulin production.</title>
        <authorList>
            <person name="Fan W."/>
            <person name="Wang S."/>
            <person name="Wang H."/>
            <person name="Wang A."/>
            <person name="Jiang F."/>
            <person name="Liu H."/>
            <person name="Zhao H."/>
            <person name="Xu D."/>
            <person name="Zhang Y."/>
        </authorList>
    </citation>
    <scope>NUCLEOTIDE SEQUENCE [LARGE SCALE GENOMIC DNA]</scope>
    <source>
        <strain evidence="2">cv. Niubang</strain>
    </source>
</reference>
<name>A0ACB8YJG3_ARCLA</name>
<sequence length="178" mass="19806">MAHHLMSHVSTPSHFSFAIYYLFFRHKSSPYTVYTHTHQIFLSFQTLLTHPPTPIHPHPLQNLLLTTPVPPYLSLKMVKLGEMGMVKRPNYPSSSSSLVIMWVVLLLLMLISSSVAKTKGSSSTNTQFFKIMRHGMSRDNHVINGGATFNGLLPKAVPIPPSGPSHHHNAVGINTLHP</sequence>
<reference evidence="1 2" key="2">
    <citation type="journal article" date="2022" name="Mol. Ecol. Resour.">
        <title>The genomes of chicory, endive, great burdock and yacon provide insights into Asteraceae paleo-polyploidization history and plant inulin production.</title>
        <authorList>
            <person name="Fan W."/>
            <person name="Wang S."/>
            <person name="Wang H."/>
            <person name="Wang A."/>
            <person name="Jiang F."/>
            <person name="Liu H."/>
            <person name="Zhao H."/>
            <person name="Xu D."/>
            <person name="Zhang Y."/>
        </authorList>
    </citation>
    <scope>NUCLEOTIDE SEQUENCE [LARGE SCALE GENOMIC DNA]</scope>
    <source>
        <strain evidence="2">cv. Niubang</strain>
    </source>
</reference>
<dbReference type="Proteomes" id="UP001055879">
    <property type="component" value="Linkage Group LG12"/>
</dbReference>